<gene>
    <name evidence="3" type="ORF">ACFQ4A_02935</name>
</gene>
<evidence type="ECO:0000256" key="1">
    <source>
        <dbReference type="SAM" id="Phobius"/>
    </source>
</evidence>
<keyword evidence="1" id="KW-0812">Transmembrane</keyword>
<keyword evidence="4" id="KW-1185">Reference proteome</keyword>
<protein>
    <submittedName>
        <fullName evidence="3">DUF4129 domain-containing protein</fullName>
    </submittedName>
</protein>
<sequence length="215" mass="25174">MTDTDKARDELRSILDQDAYQIYHEDNRNFLEIWWNRLTDWIGEQLSKLFSGLEPSSGFAEIVLFVIMMAVLILIGVAVVRHVRHSRRGRGFTEYKPLQSLNKTKWTVADHLQAAWRQEATEHYTDAARHVFLALLLSFDEKGWLKAGKWKTNWEYAAELQQVNQQLADSFYQFASVFDRAVYGEQHLENDDYHRYRDEALKWIDEEPGDSSGNG</sequence>
<evidence type="ECO:0000313" key="3">
    <source>
        <dbReference type="EMBL" id="MFD1360635.1"/>
    </source>
</evidence>
<name>A0ABW3ZRH5_9BACI</name>
<dbReference type="Pfam" id="PF13559">
    <property type="entry name" value="DUF4129"/>
    <property type="match status" value="1"/>
</dbReference>
<feature type="domain" description="Protein-glutamine gamma-glutamyltransferase-like C-terminal" evidence="2">
    <location>
        <begin position="132"/>
        <end position="198"/>
    </location>
</feature>
<proteinExistence type="predicted"/>
<accession>A0ABW3ZRH5</accession>
<reference evidence="4" key="1">
    <citation type="journal article" date="2019" name="Int. J. Syst. Evol. Microbiol.">
        <title>The Global Catalogue of Microorganisms (GCM) 10K type strain sequencing project: providing services to taxonomists for standard genome sequencing and annotation.</title>
        <authorList>
            <consortium name="The Broad Institute Genomics Platform"/>
            <consortium name="The Broad Institute Genome Sequencing Center for Infectious Disease"/>
            <person name="Wu L."/>
            <person name="Ma J."/>
        </authorList>
    </citation>
    <scope>NUCLEOTIDE SEQUENCE [LARGE SCALE GENOMIC DNA]</scope>
    <source>
        <strain evidence="4">CCUG 54822</strain>
    </source>
</reference>
<dbReference type="EMBL" id="JBHTNH010000002">
    <property type="protein sequence ID" value="MFD1360635.1"/>
    <property type="molecule type" value="Genomic_DNA"/>
</dbReference>
<keyword evidence="1" id="KW-0472">Membrane</keyword>
<keyword evidence="1" id="KW-1133">Transmembrane helix</keyword>
<comment type="caution">
    <text evidence="3">The sequence shown here is derived from an EMBL/GenBank/DDBJ whole genome shotgun (WGS) entry which is preliminary data.</text>
</comment>
<evidence type="ECO:0000259" key="2">
    <source>
        <dbReference type="Pfam" id="PF13559"/>
    </source>
</evidence>
<dbReference type="RefSeq" id="WP_382397381.1">
    <property type="nucleotide sequence ID" value="NZ_JBHTNH010000002.1"/>
</dbReference>
<dbReference type="Proteomes" id="UP001597178">
    <property type="component" value="Unassembled WGS sequence"/>
</dbReference>
<dbReference type="InterPro" id="IPR025403">
    <property type="entry name" value="TgpA-like_C"/>
</dbReference>
<organism evidence="3 4">
    <name type="scientific">Lentibacillus salinarum</name>
    <dbReference type="NCBI Taxonomy" id="446820"/>
    <lineage>
        <taxon>Bacteria</taxon>
        <taxon>Bacillati</taxon>
        <taxon>Bacillota</taxon>
        <taxon>Bacilli</taxon>
        <taxon>Bacillales</taxon>
        <taxon>Bacillaceae</taxon>
        <taxon>Lentibacillus</taxon>
    </lineage>
</organism>
<feature type="transmembrane region" description="Helical" evidence="1">
    <location>
        <begin position="59"/>
        <end position="80"/>
    </location>
</feature>
<evidence type="ECO:0000313" key="4">
    <source>
        <dbReference type="Proteomes" id="UP001597178"/>
    </source>
</evidence>